<evidence type="ECO:0000313" key="3">
    <source>
        <dbReference type="Proteomes" id="UP001172101"/>
    </source>
</evidence>
<accession>A0AA40A5D3</accession>
<dbReference type="AlphaFoldDB" id="A0AA40A5D3"/>
<feature type="chain" id="PRO_5041388658" description="Secreted protein" evidence="1">
    <location>
        <begin position="17"/>
        <end position="185"/>
    </location>
</feature>
<evidence type="ECO:0000313" key="2">
    <source>
        <dbReference type="EMBL" id="KAK0709562.1"/>
    </source>
</evidence>
<gene>
    <name evidence="2" type="ORF">B0T26DRAFT_411375</name>
</gene>
<organism evidence="2 3">
    <name type="scientific">Lasiosphaeria miniovina</name>
    <dbReference type="NCBI Taxonomy" id="1954250"/>
    <lineage>
        <taxon>Eukaryota</taxon>
        <taxon>Fungi</taxon>
        <taxon>Dikarya</taxon>
        <taxon>Ascomycota</taxon>
        <taxon>Pezizomycotina</taxon>
        <taxon>Sordariomycetes</taxon>
        <taxon>Sordariomycetidae</taxon>
        <taxon>Sordariales</taxon>
        <taxon>Lasiosphaeriaceae</taxon>
        <taxon>Lasiosphaeria</taxon>
    </lineage>
</organism>
<evidence type="ECO:0000256" key="1">
    <source>
        <dbReference type="SAM" id="SignalP"/>
    </source>
</evidence>
<keyword evidence="3" id="KW-1185">Reference proteome</keyword>
<evidence type="ECO:0008006" key="4">
    <source>
        <dbReference type="Google" id="ProtNLM"/>
    </source>
</evidence>
<dbReference type="GeneID" id="85318139"/>
<feature type="signal peptide" evidence="1">
    <location>
        <begin position="1"/>
        <end position="16"/>
    </location>
</feature>
<protein>
    <recommendedName>
        <fullName evidence="4">Secreted protein</fullName>
    </recommendedName>
</protein>
<dbReference type="EMBL" id="JAUIRO010000006">
    <property type="protein sequence ID" value="KAK0709562.1"/>
    <property type="molecule type" value="Genomic_DNA"/>
</dbReference>
<dbReference type="Proteomes" id="UP001172101">
    <property type="component" value="Unassembled WGS sequence"/>
</dbReference>
<proteinExistence type="predicted"/>
<keyword evidence="1" id="KW-0732">Signal</keyword>
<reference evidence="2" key="1">
    <citation type="submission" date="2023-06" db="EMBL/GenBank/DDBJ databases">
        <title>Genome-scale phylogeny and comparative genomics of the fungal order Sordariales.</title>
        <authorList>
            <consortium name="Lawrence Berkeley National Laboratory"/>
            <person name="Hensen N."/>
            <person name="Bonometti L."/>
            <person name="Westerberg I."/>
            <person name="Brannstrom I.O."/>
            <person name="Guillou S."/>
            <person name="Cros-Aarteil S."/>
            <person name="Calhoun S."/>
            <person name="Haridas S."/>
            <person name="Kuo A."/>
            <person name="Mondo S."/>
            <person name="Pangilinan J."/>
            <person name="Riley R."/>
            <person name="LaButti K."/>
            <person name="Andreopoulos B."/>
            <person name="Lipzen A."/>
            <person name="Chen C."/>
            <person name="Yanf M."/>
            <person name="Daum C."/>
            <person name="Ng V."/>
            <person name="Clum A."/>
            <person name="Steindorff A."/>
            <person name="Ohm R."/>
            <person name="Martin F."/>
            <person name="Silar P."/>
            <person name="Natvig D."/>
            <person name="Lalanne C."/>
            <person name="Gautier V."/>
            <person name="Ament-velasquez S.L."/>
            <person name="Kruys A."/>
            <person name="Hutchinson M.I."/>
            <person name="Powell A.J."/>
            <person name="Barry K."/>
            <person name="Miller A.N."/>
            <person name="Grigoriev I.V."/>
            <person name="Debuchy R."/>
            <person name="Gladieux P."/>
            <person name="Thoren M.H."/>
            <person name="Johannesson H."/>
        </authorList>
    </citation>
    <scope>NUCLEOTIDE SEQUENCE</scope>
    <source>
        <strain evidence="2">SMH2392-1A</strain>
    </source>
</reference>
<sequence>MLWLALTLEATCVSTGVENPGRQKVNQSIDQSINHGRSFTFSEWHVATPVHKVRSNCQMRPALRISTASWRTALSSQHTHTFHPNNGEPSRAYVLKTSHTRQDHQPPLYKRTEELPQCLSSHHPSCHRMPTTAARVTAPFTTLPIIETTRRSSADHTTPSLQLAYRSVARMVAYTWAMCRSNRTR</sequence>
<name>A0AA40A5D3_9PEZI</name>
<comment type="caution">
    <text evidence="2">The sequence shown here is derived from an EMBL/GenBank/DDBJ whole genome shotgun (WGS) entry which is preliminary data.</text>
</comment>
<dbReference type="RefSeq" id="XP_060292866.1">
    <property type="nucleotide sequence ID" value="XM_060434869.1"/>
</dbReference>